<gene>
    <name evidence="9" type="ORF">SAMN04487946_11452</name>
</gene>
<organism evidence="9 10">
    <name type="scientific">Halobellus clavatus</name>
    <dbReference type="NCBI Taxonomy" id="660517"/>
    <lineage>
        <taxon>Archaea</taxon>
        <taxon>Methanobacteriati</taxon>
        <taxon>Methanobacteriota</taxon>
        <taxon>Stenosarchaea group</taxon>
        <taxon>Halobacteria</taxon>
        <taxon>Halobacteriales</taxon>
        <taxon>Haloferacaceae</taxon>
        <taxon>Halobellus</taxon>
    </lineage>
</organism>
<dbReference type="SMART" id="SM00388">
    <property type="entry name" value="HisKA"/>
    <property type="match status" value="1"/>
</dbReference>
<dbReference type="InterPro" id="IPR013655">
    <property type="entry name" value="PAS_fold_3"/>
</dbReference>
<keyword evidence="4" id="KW-0808">Transferase</keyword>
<keyword evidence="3" id="KW-0597">Phosphoprotein</keyword>
<evidence type="ECO:0000256" key="4">
    <source>
        <dbReference type="ARBA" id="ARBA00022679"/>
    </source>
</evidence>
<dbReference type="Gene3D" id="3.30.565.10">
    <property type="entry name" value="Histidine kinase-like ATPase, C-terminal domain"/>
    <property type="match status" value="1"/>
</dbReference>
<dbReference type="RefSeq" id="WP_089769113.1">
    <property type="nucleotide sequence ID" value="NZ_FNPB01000014.1"/>
</dbReference>
<evidence type="ECO:0000256" key="5">
    <source>
        <dbReference type="ARBA" id="ARBA00022777"/>
    </source>
</evidence>
<feature type="domain" description="PAS" evidence="8">
    <location>
        <begin position="32"/>
        <end position="87"/>
    </location>
</feature>
<dbReference type="PANTHER" id="PTHR43711">
    <property type="entry name" value="TWO-COMPONENT HISTIDINE KINASE"/>
    <property type="match status" value="1"/>
</dbReference>
<evidence type="ECO:0000259" key="7">
    <source>
        <dbReference type="PROSITE" id="PS50109"/>
    </source>
</evidence>
<evidence type="ECO:0000313" key="9">
    <source>
        <dbReference type="EMBL" id="SDY40867.1"/>
    </source>
</evidence>
<evidence type="ECO:0000256" key="1">
    <source>
        <dbReference type="ARBA" id="ARBA00000085"/>
    </source>
</evidence>
<dbReference type="InterPro" id="IPR004358">
    <property type="entry name" value="Sig_transdc_His_kin-like_C"/>
</dbReference>
<keyword evidence="10" id="KW-1185">Reference proteome</keyword>
<evidence type="ECO:0000256" key="6">
    <source>
        <dbReference type="ARBA" id="ARBA00023012"/>
    </source>
</evidence>
<dbReference type="Pfam" id="PF00512">
    <property type="entry name" value="HisKA"/>
    <property type="match status" value="1"/>
</dbReference>
<comment type="catalytic activity">
    <reaction evidence="1">
        <text>ATP + protein L-histidine = ADP + protein N-phospho-L-histidine.</text>
        <dbReference type="EC" id="2.7.13.3"/>
    </reaction>
</comment>
<reference evidence="10" key="1">
    <citation type="submission" date="2016-10" db="EMBL/GenBank/DDBJ databases">
        <authorList>
            <person name="Varghese N."/>
            <person name="Submissions S."/>
        </authorList>
    </citation>
    <scope>NUCLEOTIDE SEQUENCE [LARGE SCALE GENOMIC DNA]</scope>
    <source>
        <strain evidence="10">CGMCC 1.10118</strain>
    </source>
</reference>
<dbReference type="PRINTS" id="PR00344">
    <property type="entry name" value="BCTRLSENSOR"/>
</dbReference>
<dbReference type="Proteomes" id="UP000199170">
    <property type="component" value="Unassembled WGS sequence"/>
</dbReference>
<keyword evidence="5" id="KW-0418">Kinase</keyword>
<dbReference type="Pfam" id="PF08447">
    <property type="entry name" value="PAS_3"/>
    <property type="match status" value="1"/>
</dbReference>
<dbReference type="InterPro" id="IPR003594">
    <property type="entry name" value="HATPase_dom"/>
</dbReference>
<dbReference type="SMART" id="SM00387">
    <property type="entry name" value="HATPase_c"/>
    <property type="match status" value="1"/>
</dbReference>
<dbReference type="InterPro" id="IPR005467">
    <property type="entry name" value="His_kinase_dom"/>
</dbReference>
<dbReference type="SUPFAM" id="SSF55785">
    <property type="entry name" value="PYP-like sensor domain (PAS domain)"/>
    <property type="match status" value="1"/>
</dbReference>
<accession>A0A1H3JLV2</accession>
<keyword evidence="6" id="KW-0902">Two-component regulatory system</keyword>
<evidence type="ECO:0000313" key="10">
    <source>
        <dbReference type="Proteomes" id="UP000199170"/>
    </source>
</evidence>
<dbReference type="Pfam" id="PF02518">
    <property type="entry name" value="HATPase_c"/>
    <property type="match status" value="1"/>
</dbReference>
<sequence length="346" mass="37634">MNRDRRTDSSASPGSGPGVALDALPLHSTNLLTVLDSDGIVQYESPAIERIFGFEQDELVGEQVAEYFHPDDRERVVAAFLSVVSDESTVEEVEYRHEQADGSYTWVESIASGNPTPNGYYVVNTRDISTQKAREQRLRATNERLEEFASIVSHDLRNPLNVAQGRIQLLSDACDSDHLAEVVTAHDRMEALIEDLLTLSRVGKRVSGMESVALASVAETCWRTVPTADGTLVTDTDRHILADRSRLRQLLENLARNAVEHGGDQVTVTVGDFEGGFYVEDDGPGVSSNDRAAIFEAGTSTTRTGTGLGLNIAKQVADAHGWWIRCTDGEAGGARFEIGGVEFVSP</sequence>
<protein>
    <recommendedName>
        <fullName evidence="2">histidine kinase</fullName>
        <ecNumber evidence="2">2.7.13.3</ecNumber>
    </recommendedName>
</protein>
<dbReference type="EC" id="2.7.13.3" evidence="2"/>
<dbReference type="CDD" id="cd00082">
    <property type="entry name" value="HisKA"/>
    <property type="match status" value="1"/>
</dbReference>
<evidence type="ECO:0000256" key="2">
    <source>
        <dbReference type="ARBA" id="ARBA00012438"/>
    </source>
</evidence>
<name>A0A1H3JLV2_9EURY</name>
<dbReference type="SUPFAM" id="SSF55874">
    <property type="entry name" value="ATPase domain of HSP90 chaperone/DNA topoisomerase II/histidine kinase"/>
    <property type="match status" value="1"/>
</dbReference>
<dbReference type="SUPFAM" id="SSF47384">
    <property type="entry name" value="Homodimeric domain of signal transducing histidine kinase"/>
    <property type="match status" value="1"/>
</dbReference>
<dbReference type="CDD" id="cd00075">
    <property type="entry name" value="HATPase"/>
    <property type="match status" value="1"/>
</dbReference>
<dbReference type="PROSITE" id="PS50112">
    <property type="entry name" value="PAS"/>
    <property type="match status" value="1"/>
</dbReference>
<feature type="domain" description="Histidine kinase" evidence="7">
    <location>
        <begin position="151"/>
        <end position="338"/>
    </location>
</feature>
<dbReference type="InterPro" id="IPR000014">
    <property type="entry name" value="PAS"/>
</dbReference>
<dbReference type="InterPro" id="IPR035965">
    <property type="entry name" value="PAS-like_dom_sf"/>
</dbReference>
<dbReference type="GO" id="GO:0000155">
    <property type="term" value="F:phosphorelay sensor kinase activity"/>
    <property type="evidence" value="ECO:0007669"/>
    <property type="project" value="InterPro"/>
</dbReference>
<dbReference type="InterPro" id="IPR036890">
    <property type="entry name" value="HATPase_C_sf"/>
</dbReference>
<proteinExistence type="predicted"/>
<dbReference type="InterPro" id="IPR050736">
    <property type="entry name" value="Sensor_HK_Regulatory"/>
</dbReference>
<dbReference type="NCBIfam" id="TIGR00229">
    <property type="entry name" value="sensory_box"/>
    <property type="match status" value="1"/>
</dbReference>
<evidence type="ECO:0000256" key="3">
    <source>
        <dbReference type="ARBA" id="ARBA00022553"/>
    </source>
</evidence>
<dbReference type="EMBL" id="FNPB01000014">
    <property type="protein sequence ID" value="SDY40867.1"/>
    <property type="molecule type" value="Genomic_DNA"/>
</dbReference>
<dbReference type="CDD" id="cd00130">
    <property type="entry name" value="PAS"/>
    <property type="match status" value="1"/>
</dbReference>
<dbReference type="Gene3D" id="1.10.287.130">
    <property type="match status" value="1"/>
</dbReference>
<dbReference type="Gene3D" id="3.30.450.20">
    <property type="entry name" value="PAS domain"/>
    <property type="match status" value="1"/>
</dbReference>
<dbReference type="OrthoDB" id="8127at2157"/>
<evidence type="ECO:0000259" key="8">
    <source>
        <dbReference type="PROSITE" id="PS50112"/>
    </source>
</evidence>
<dbReference type="STRING" id="660517.SAMN04487946_11452"/>
<dbReference type="InterPro" id="IPR003661">
    <property type="entry name" value="HisK_dim/P_dom"/>
</dbReference>
<dbReference type="PROSITE" id="PS50109">
    <property type="entry name" value="HIS_KIN"/>
    <property type="match status" value="1"/>
</dbReference>
<dbReference type="PANTHER" id="PTHR43711:SF1">
    <property type="entry name" value="HISTIDINE KINASE 1"/>
    <property type="match status" value="1"/>
</dbReference>
<dbReference type="SMART" id="SM00091">
    <property type="entry name" value="PAS"/>
    <property type="match status" value="1"/>
</dbReference>
<dbReference type="AlphaFoldDB" id="A0A1H3JLV2"/>
<dbReference type="InterPro" id="IPR036097">
    <property type="entry name" value="HisK_dim/P_sf"/>
</dbReference>